<evidence type="ECO:0000256" key="4">
    <source>
        <dbReference type="ARBA" id="ARBA00023125"/>
    </source>
</evidence>
<dbReference type="InterPro" id="IPR014284">
    <property type="entry name" value="RNA_pol_sigma-70_dom"/>
</dbReference>
<dbReference type="NCBIfam" id="TIGR02937">
    <property type="entry name" value="sigma70-ECF"/>
    <property type="match status" value="1"/>
</dbReference>
<comment type="similarity">
    <text evidence="1">Belongs to the sigma-70 factor family. ECF subfamily.</text>
</comment>
<dbReference type="Gene3D" id="1.10.1740.10">
    <property type="match status" value="1"/>
</dbReference>
<proteinExistence type="inferred from homology"/>
<dbReference type="GO" id="GO:0006352">
    <property type="term" value="P:DNA-templated transcription initiation"/>
    <property type="evidence" value="ECO:0007669"/>
    <property type="project" value="InterPro"/>
</dbReference>
<dbReference type="Pfam" id="PF08281">
    <property type="entry name" value="Sigma70_r4_2"/>
    <property type="match status" value="1"/>
</dbReference>
<dbReference type="SUPFAM" id="SSF88946">
    <property type="entry name" value="Sigma2 domain of RNA polymerase sigma factors"/>
    <property type="match status" value="1"/>
</dbReference>
<keyword evidence="3" id="KW-0731">Sigma factor</keyword>
<keyword evidence="4" id="KW-0238">DNA-binding</keyword>
<feature type="domain" description="RNA polymerase sigma-70 region 2" evidence="7">
    <location>
        <begin position="33"/>
        <end position="101"/>
    </location>
</feature>
<evidence type="ECO:0000256" key="3">
    <source>
        <dbReference type="ARBA" id="ARBA00023082"/>
    </source>
</evidence>
<evidence type="ECO:0000256" key="5">
    <source>
        <dbReference type="ARBA" id="ARBA00023163"/>
    </source>
</evidence>
<dbReference type="InterPro" id="IPR036388">
    <property type="entry name" value="WH-like_DNA-bd_sf"/>
</dbReference>
<feature type="coiled-coil region" evidence="6">
    <location>
        <begin position="98"/>
        <end position="125"/>
    </location>
</feature>
<dbReference type="PANTHER" id="PTHR43133:SF8">
    <property type="entry name" value="RNA POLYMERASE SIGMA FACTOR HI_1459-RELATED"/>
    <property type="match status" value="1"/>
</dbReference>
<evidence type="ECO:0000313" key="9">
    <source>
        <dbReference type="EMBL" id="CAA6810763.1"/>
    </source>
</evidence>
<dbReference type="EMBL" id="CACVAQ010000169">
    <property type="protein sequence ID" value="CAA6810763.1"/>
    <property type="molecule type" value="Genomic_DNA"/>
</dbReference>
<dbReference type="InterPro" id="IPR013324">
    <property type="entry name" value="RNA_pol_sigma_r3/r4-like"/>
</dbReference>
<accession>A0A6S6T6E1</accession>
<feature type="domain" description="RNA polymerase sigma factor 70 region 4 type 2" evidence="8">
    <location>
        <begin position="132"/>
        <end position="182"/>
    </location>
</feature>
<dbReference type="InterPro" id="IPR013249">
    <property type="entry name" value="RNA_pol_sigma70_r4_t2"/>
</dbReference>
<reference evidence="9" key="1">
    <citation type="submission" date="2020-01" db="EMBL/GenBank/DDBJ databases">
        <authorList>
            <person name="Meier V. D."/>
            <person name="Meier V D."/>
        </authorList>
    </citation>
    <scope>NUCLEOTIDE SEQUENCE</scope>
    <source>
        <strain evidence="9">HLG_WM_MAG_10</strain>
    </source>
</reference>
<evidence type="ECO:0000259" key="7">
    <source>
        <dbReference type="Pfam" id="PF04542"/>
    </source>
</evidence>
<dbReference type="Gene3D" id="1.10.10.10">
    <property type="entry name" value="Winged helix-like DNA-binding domain superfamily/Winged helix DNA-binding domain"/>
    <property type="match status" value="1"/>
</dbReference>
<keyword evidence="5" id="KW-0804">Transcription</keyword>
<evidence type="ECO:0000259" key="8">
    <source>
        <dbReference type="Pfam" id="PF08281"/>
    </source>
</evidence>
<dbReference type="GO" id="GO:0003677">
    <property type="term" value="F:DNA binding"/>
    <property type="evidence" value="ECO:0007669"/>
    <property type="project" value="UniProtKB-KW"/>
</dbReference>
<dbReference type="PANTHER" id="PTHR43133">
    <property type="entry name" value="RNA POLYMERASE ECF-TYPE SIGMA FACTO"/>
    <property type="match status" value="1"/>
</dbReference>
<dbReference type="InterPro" id="IPR039425">
    <property type="entry name" value="RNA_pol_sigma-70-like"/>
</dbReference>
<sequence length="193" mass="23094">MSTSKYTVTQQAMEDEWLEVQTAQQNPAKFRVLYNRYYEPIFRFVFKRTVDEVLAADLTSQVFLKAMQKIDKYVFKGVPFSAWLFRIASNEIAQHFRKQNKNRVVALEERTAQNLEDEYEDKEDLDINISLLKSVIQDLKPEEVELLELRFFEKRPFKEVADILDITENNAKVKIYRLLQKMKKRFVKQKRPD</sequence>
<evidence type="ECO:0000256" key="6">
    <source>
        <dbReference type="SAM" id="Coils"/>
    </source>
</evidence>
<dbReference type="InterPro" id="IPR013325">
    <property type="entry name" value="RNA_pol_sigma_r2"/>
</dbReference>
<protein>
    <submittedName>
        <fullName evidence="9">RNA polymerase</fullName>
    </submittedName>
</protein>
<evidence type="ECO:0000256" key="2">
    <source>
        <dbReference type="ARBA" id="ARBA00023015"/>
    </source>
</evidence>
<gene>
    <name evidence="9" type="ORF">HELGO_WM14593</name>
</gene>
<dbReference type="Pfam" id="PF04542">
    <property type="entry name" value="Sigma70_r2"/>
    <property type="match status" value="1"/>
</dbReference>
<keyword evidence="6" id="KW-0175">Coiled coil</keyword>
<evidence type="ECO:0000256" key="1">
    <source>
        <dbReference type="ARBA" id="ARBA00010641"/>
    </source>
</evidence>
<dbReference type="AlphaFoldDB" id="A0A6S6T6E1"/>
<dbReference type="CDD" id="cd06171">
    <property type="entry name" value="Sigma70_r4"/>
    <property type="match status" value="1"/>
</dbReference>
<organism evidence="9">
    <name type="scientific">uncultured Aureispira sp</name>
    <dbReference type="NCBI Taxonomy" id="1331704"/>
    <lineage>
        <taxon>Bacteria</taxon>
        <taxon>Pseudomonadati</taxon>
        <taxon>Bacteroidota</taxon>
        <taxon>Saprospiria</taxon>
        <taxon>Saprospirales</taxon>
        <taxon>Saprospiraceae</taxon>
        <taxon>Aureispira</taxon>
        <taxon>environmental samples</taxon>
    </lineage>
</organism>
<dbReference type="GO" id="GO:0016987">
    <property type="term" value="F:sigma factor activity"/>
    <property type="evidence" value="ECO:0007669"/>
    <property type="project" value="UniProtKB-KW"/>
</dbReference>
<dbReference type="InterPro" id="IPR007627">
    <property type="entry name" value="RNA_pol_sigma70_r2"/>
</dbReference>
<name>A0A6S6T6E1_9BACT</name>
<keyword evidence="2" id="KW-0805">Transcription regulation</keyword>
<dbReference type="SUPFAM" id="SSF88659">
    <property type="entry name" value="Sigma3 and sigma4 domains of RNA polymerase sigma factors"/>
    <property type="match status" value="1"/>
</dbReference>